<dbReference type="InterPro" id="IPR034753">
    <property type="entry name" value="hSac2"/>
</dbReference>
<feature type="domain" description="HSac2" evidence="2">
    <location>
        <begin position="1"/>
        <end position="93"/>
    </location>
</feature>
<accession>A0A5N3X8B2</accession>
<protein>
    <recommendedName>
        <fullName evidence="2">HSac2 domain-containing protein</fullName>
    </recommendedName>
</protein>
<keyword evidence="4" id="KW-1185">Reference proteome</keyword>
<evidence type="ECO:0000259" key="2">
    <source>
        <dbReference type="PROSITE" id="PS51791"/>
    </source>
</evidence>
<dbReference type="Proteomes" id="UP000326062">
    <property type="component" value="Chromosome 15"/>
</dbReference>
<evidence type="ECO:0000313" key="4">
    <source>
        <dbReference type="Proteomes" id="UP000326062"/>
    </source>
</evidence>
<feature type="compositionally biased region" description="Polar residues" evidence="1">
    <location>
        <begin position="218"/>
        <end position="232"/>
    </location>
</feature>
<sequence>HILIDATLLLSNSVYFYQQLSLVDLGKIEIEASGCYPTLRAVMHDPEQDGKDALQCIAEMLQITKQAMRLDAPTTERTREKNQLFGPGEKFLMSKFSSLNKKVIQTKFTVNIVNFLKPNLKVNLWKSDSSLETTENAKNTDISIHVPSEVTIAHEHGLGKGHESSLKKGPSADIIYTLTGFAKPVDICCHRFVQDVQNKMIKLSETRSVSQQDRKKGNQMTNQIPSPPSQLDVSFSATGPQFVSVELGQPVVSQKTTSSKSSMLELETGLHVTLSPSESSGLTQGIKFAVANVQKSPAEPEVVKEVQQNELKNIFTQRQTRVTQI</sequence>
<feature type="non-terminal residue" evidence="3">
    <location>
        <position position="1"/>
    </location>
</feature>
<dbReference type="AlphaFoldDB" id="A0A5N3X8B2"/>
<comment type="caution">
    <text evidence="3">The sequence shown here is derived from an EMBL/GenBank/DDBJ whole genome shotgun (WGS) entry which is preliminary data.</text>
</comment>
<reference evidence="3 4" key="1">
    <citation type="submission" date="2019-06" db="EMBL/GenBank/DDBJ databases">
        <title>Discovery of a novel chromosome fission-fusion reversal in muntjac.</title>
        <authorList>
            <person name="Mudd A.B."/>
            <person name="Bredeson J.V."/>
            <person name="Baum R."/>
            <person name="Hockemeyer D."/>
            <person name="Rokhsar D.S."/>
        </authorList>
    </citation>
    <scope>NUCLEOTIDE SEQUENCE [LARGE SCALE GENOMIC DNA]</scope>
    <source>
        <strain evidence="3">UCam_UCB_Mr</strain>
        <tissue evidence="3">Fibroblast cell line</tissue>
    </source>
</reference>
<evidence type="ECO:0000256" key="1">
    <source>
        <dbReference type="SAM" id="MobiDB-lite"/>
    </source>
</evidence>
<evidence type="ECO:0000313" key="3">
    <source>
        <dbReference type="EMBL" id="KAB0369378.1"/>
    </source>
</evidence>
<gene>
    <name evidence="3" type="ORF">FD755_019383</name>
</gene>
<dbReference type="PROSITE" id="PS51791">
    <property type="entry name" value="HSAC2"/>
    <property type="match status" value="1"/>
</dbReference>
<feature type="region of interest" description="Disordered" evidence="1">
    <location>
        <begin position="206"/>
        <end position="232"/>
    </location>
</feature>
<organism evidence="3 4">
    <name type="scientific">Muntiacus reevesi</name>
    <name type="common">Reeves' muntjac</name>
    <name type="synonym">Cervus reevesi</name>
    <dbReference type="NCBI Taxonomy" id="9886"/>
    <lineage>
        <taxon>Eukaryota</taxon>
        <taxon>Metazoa</taxon>
        <taxon>Chordata</taxon>
        <taxon>Craniata</taxon>
        <taxon>Vertebrata</taxon>
        <taxon>Euteleostomi</taxon>
        <taxon>Mammalia</taxon>
        <taxon>Eutheria</taxon>
        <taxon>Laurasiatheria</taxon>
        <taxon>Artiodactyla</taxon>
        <taxon>Ruminantia</taxon>
        <taxon>Pecora</taxon>
        <taxon>Cervidae</taxon>
        <taxon>Muntiacinae</taxon>
        <taxon>Muntiacus</taxon>
    </lineage>
</organism>
<name>A0A5N3X8B2_MUNRE</name>
<dbReference type="EMBL" id="VCEB01000016">
    <property type="protein sequence ID" value="KAB0369378.1"/>
    <property type="molecule type" value="Genomic_DNA"/>
</dbReference>
<proteinExistence type="predicted"/>